<gene>
    <name evidence="1" type="ORF">H131_11853</name>
</gene>
<name>R7ZDU4_LYSSH</name>
<accession>R7ZDU4</accession>
<dbReference type="EMBL" id="AQPX01000018">
    <property type="protein sequence ID" value="EON72268.1"/>
    <property type="molecule type" value="Genomic_DNA"/>
</dbReference>
<reference evidence="1 2" key="1">
    <citation type="submission" date="2013-04" db="EMBL/GenBank/DDBJ databases">
        <title>Draft genome of the heavy metal tolerant bacterium Lysinibacillus sphaericus strain OT4b.31.</title>
        <authorList>
            <person name="Pena-Montenegro T.D."/>
            <person name="Dussan J."/>
        </authorList>
    </citation>
    <scope>NUCLEOTIDE SEQUENCE [LARGE SCALE GENOMIC DNA]</scope>
    <source>
        <strain evidence="1 2">OT4b.31</strain>
    </source>
</reference>
<comment type="caution">
    <text evidence="1">The sequence shown here is derived from an EMBL/GenBank/DDBJ whole genome shotgun (WGS) entry which is preliminary data.</text>
</comment>
<organism evidence="1 2">
    <name type="scientific">Lysinibacillus sphaericus OT4b.31</name>
    <dbReference type="NCBI Taxonomy" id="1285586"/>
    <lineage>
        <taxon>Bacteria</taxon>
        <taxon>Bacillati</taxon>
        <taxon>Bacillota</taxon>
        <taxon>Bacilli</taxon>
        <taxon>Bacillales</taxon>
        <taxon>Bacillaceae</taxon>
        <taxon>Lysinibacillus</taxon>
    </lineage>
</organism>
<sequence length="54" mass="6337">MGKIRNVPVLKEIKPPDREATPEEIAEAKENLEEVLANIFLYYYKSERDNKTKD</sequence>
<evidence type="ECO:0000313" key="1">
    <source>
        <dbReference type="EMBL" id="EON72268.1"/>
    </source>
</evidence>
<dbReference type="AlphaFoldDB" id="R7ZDU4"/>
<dbReference type="Proteomes" id="UP000013911">
    <property type="component" value="Unassembled WGS sequence"/>
</dbReference>
<dbReference type="HOGENOM" id="CLU_3045052_0_0_9"/>
<dbReference type="PATRIC" id="fig|1285586.5.peg.2411"/>
<proteinExistence type="predicted"/>
<protein>
    <submittedName>
        <fullName evidence="1">Uncharacterized protein</fullName>
    </submittedName>
</protein>
<evidence type="ECO:0000313" key="2">
    <source>
        <dbReference type="Proteomes" id="UP000013911"/>
    </source>
</evidence>
<dbReference type="RefSeq" id="WP_010859313.1">
    <property type="nucleotide sequence ID" value="NZ_KB933398.1"/>
</dbReference>